<dbReference type="SUPFAM" id="SSF51735">
    <property type="entry name" value="NAD(P)-binding Rossmann-fold domains"/>
    <property type="match status" value="1"/>
</dbReference>
<keyword evidence="7" id="KW-0560">Oxidoreductase</keyword>
<dbReference type="Proteomes" id="UP000005226">
    <property type="component" value="Chromosome 4"/>
</dbReference>
<evidence type="ECO:0000313" key="19">
    <source>
        <dbReference type="Ensembl" id="ENSTRUP00000078038.1"/>
    </source>
</evidence>
<dbReference type="GO" id="GO:0051287">
    <property type="term" value="F:NAD binding"/>
    <property type="evidence" value="ECO:0007669"/>
    <property type="project" value="InterPro"/>
</dbReference>
<evidence type="ECO:0000256" key="2">
    <source>
        <dbReference type="ARBA" id="ARBA00005854"/>
    </source>
</evidence>
<evidence type="ECO:0000256" key="5">
    <source>
        <dbReference type="ARBA" id="ARBA00022553"/>
    </source>
</evidence>
<organism evidence="19 20">
    <name type="scientific">Takifugu rubripes</name>
    <name type="common">Japanese pufferfish</name>
    <name type="synonym">Fugu rubripes</name>
    <dbReference type="NCBI Taxonomy" id="31033"/>
    <lineage>
        <taxon>Eukaryota</taxon>
        <taxon>Metazoa</taxon>
        <taxon>Chordata</taxon>
        <taxon>Craniata</taxon>
        <taxon>Vertebrata</taxon>
        <taxon>Euteleostomi</taxon>
        <taxon>Actinopterygii</taxon>
        <taxon>Neopterygii</taxon>
        <taxon>Teleostei</taxon>
        <taxon>Neoteleostei</taxon>
        <taxon>Acanthomorphata</taxon>
        <taxon>Eupercaria</taxon>
        <taxon>Tetraodontiformes</taxon>
        <taxon>Tetradontoidea</taxon>
        <taxon>Tetraodontidae</taxon>
        <taxon>Takifugu</taxon>
    </lineage>
</organism>
<dbReference type="InterPro" id="IPR006140">
    <property type="entry name" value="D-isomer_DH_NAD-bd"/>
</dbReference>
<dbReference type="GO" id="GO:0005634">
    <property type="term" value="C:nucleus"/>
    <property type="evidence" value="ECO:0007669"/>
    <property type="project" value="UniProtKB-SubCell"/>
</dbReference>
<dbReference type="PANTHER" id="PTHR46029:SF3">
    <property type="entry name" value="C-TERMINAL-BINDING PROTEIN 2"/>
    <property type="match status" value="1"/>
</dbReference>
<comment type="similarity">
    <text evidence="2">Belongs to the D-isomer specific 2-hydroxyacid dehydrogenase family.</text>
</comment>
<keyword evidence="8" id="KW-0805">Transcription regulation</keyword>
<feature type="compositionally biased region" description="Polar residues" evidence="16">
    <location>
        <begin position="238"/>
        <end position="258"/>
    </location>
</feature>
<evidence type="ECO:0000256" key="4">
    <source>
        <dbReference type="ARBA" id="ARBA00022491"/>
    </source>
</evidence>
<dbReference type="Pfam" id="PF02826">
    <property type="entry name" value="2-Hacid_dh_C"/>
    <property type="match status" value="1"/>
</dbReference>
<keyword evidence="9" id="KW-0770">Synapse</keyword>
<feature type="compositionally biased region" description="Polar residues" evidence="16">
    <location>
        <begin position="411"/>
        <end position="420"/>
    </location>
</feature>
<feature type="region of interest" description="Disordered" evidence="16">
    <location>
        <begin position="40"/>
        <end position="70"/>
    </location>
</feature>
<dbReference type="InterPro" id="IPR043322">
    <property type="entry name" value="CtBP"/>
</dbReference>
<keyword evidence="20" id="KW-1185">Reference proteome</keyword>
<keyword evidence="15" id="KW-0175">Coiled coil</keyword>
<evidence type="ECO:0000256" key="14">
    <source>
        <dbReference type="ARBA" id="ARBA00073925"/>
    </source>
</evidence>
<reference evidence="19 20" key="1">
    <citation type="journal article" date="2011" name="Genome Biol. Evol.">
        <title>Integration of the genetic map and genome assembly of fugu facilitates insights into distinct features of genome evolution in teleosts and mammals.</title>
        <authorList>
            <person name="Kai W."/>
            <person name="Kikuchi K."/>
            <person name="Tohari S."/>
            <person name="Chew A.K."/>
            <person name="Tay A."/>
            <person name="Fujiwara A."/>
            <person name="Hosoya S."/>
            <person name="Suetake H."/>
            <person name="Naruse K."/>
            <person name="Brenner S."/>
            <person name="Suzuki Y."/>
            <person name="Venkatesh B."/>
        </authorList>
    </citation>
    <scope>NUCLEOTIDE SEQUENCE [LARGE SCALE GENOMIC DNA]</scope>
</reference>
<dbReference type="FunFam" id="3.40.50.720:FF:001383">
    <property type="entry name" value="C-terminal-binding protein 2"/>
    <property type="match status" value="1"/>
</dbReference>
<dbReference type="Pfam" id="PF00389">
    <property type="entry name" value="2-Hacid_dh"/>
    <property type="match status" value="1"/>
</dbReference>
<keyword evidence="3" id="KW-0488">Methylation</keyword>
<evidence type="ECO:0000256" key="13">
    <source>
        <dbReference type="ARBA" id="ARBA00034103"/>
    </source>
</evidence>
<dbReference type="Gene3D" id="3.40.50.720">
    <property type="entry name" value="NAD(P)-binding Rossmann-like Domain"/>
    <property type="match status" value="2"/>
</dbReference>
<keyword evidence="6" id="KW-0221">Differentiation</keyword>
<name>A0A674NWK7_TAKRU</name>
<feature type="region of interest" description="Disordered" evidence="16">
    <location>
        <begin position="81"/>
        <end position="100"/>
    </location>
</feature>
<feature type="compositionally biased region" description="Low complexity" evidence="16">
    <location>
        <begin position="357"/>
        <end position="367"/>
    </location>
</feature>
<evidence type="ECO:0000256" key="3">
    <source>
        <dbReference type="ARBA" id="ARBA00022481"/>
    </source>
</evidence>
<dbReference type="GO" id="GO:0140297">
    <property type="term" value="F:DNA-binding transcription factor binding"/>
    <property type="evidence" value="ECO:0007669"/>
    <property type="project" value="TreeGrafter"/>
</dbReference>
<dbReference type="GO" id="GO:0016616">
    <property type="term" value="F:oxidoreductase activity, acting on the CH-OH group of donors, NAD or NADP as acceptor"/>
    <property type="evidence" value="ECO:0007669"/>
    <property type="project" value="InterPro"/>
</dbReference>
<feature type="region of interest" description="Disordered" evidence="16">
    <location>
        <begin position="201"/>
        <end position="258"/>
    </location>
</feature>
<feature type="coiled-coil region" evidence="15">
    <location>
        <begin position="285"/>
        <end position="341"/>
    </location>
</feature>
<dbReference type="InParanoid" id="A0A674NWK7"/>
<feature type="region of interest" description="Disordered" evidence="16">
    <location>
        <begin position="509"/>
        <end position="588"/>
    </location>
</feature>
<reference evidence="19" key="3">
    <citation type="submission" date="2025-09" db="UniProtKB">
        <authorList>
            <consortium name="Ensembl"/>
        </authorList>
    </citation>
    <scope>IDENTIFICATION</scope>
</reference>
<dbReference type="GO" id="GO:0030154">
    <property type="term" value="P:cell differentiation"/>
    <property type="evidence" value="ECO:0007669"/>
    <property type="project" value="UniProtKB-KW"/>
</dbReference>
<feature type="domain" description="D-isomer specific 2-hydroxyacid dehydrogenase NAD-binding" evidence="18">
    <location>
        <begin position="887"/>
        <end position="1069"/>
    </location>
</feature>
<keyword evidence="11" id="KW-0804">Transcription</keyword>
<evidence type="ECO:0000256" key="15">
    <source>
        <dbReference type="SAM" id="Coils"/>
    </source>
</evidence>
<dbReference type="InterPro" id="IPR006139">
    <property type="entry name" value="D-isomer_2_OHA_DH_cat_dom"/>
</dbReference>
<dbReference type="GeneTree" id="ENSGT00940000166669"/>
<dbReference type="AlphaFoldDB" id="A0A674NWK7"/>
<dbReference type="SUPFAM" id="SSF52283">
    <property type="entry name" value="Formate/glycerate dehydrogenase catalytic domain-like"/>
    <property type="match status" value="1"/>
</dbReference>
<keyword evidence="12" id="KW-0539">Nucleus</keyword>
<dbReference type="GO" id="GO:0006357">
    <property type="term" value="P:regulation of transcription by RNA polymerase II"/>
    <property type="evidence" value="ECO:0007669"/>
    <property type="project" value="TreeGrafter"/>
</dbReference>
<evidence type="ECO:0000256" key="16">
    <source>
        <dbReference type="SAM" id="MobiDB-lite"/>
    </source>
</evidence>
<keyword evidence="5" id="KW-0597">Phosphoprotein</keyword>
<evidence type="ECO:0000256" key="11">
    <source>
        <dbReference type="ARBA" id="ARBA00023163"/>
    </source>
</evidence>
<feature type="region of interest" description="Disordered" evidence="16">
    <location>
        <begin position="1"/>
        <end position="23"/>
    </location>
</feature>
<dbReference type="PANTHER" id="PTHR46029">
    <property type="entry name" value="C-TERMINAL-BINDING PROTEIN"/>
    <property type="match status" value="1"/>
</dbReference>
<evidence type="ECO:0000256" key="12">
    <source>
        <dbReference type="ARBA" id="ARBA00023242"/>
    </source>
</evidence>
<keyword evidence="4" id="KW-0678">Repressor</keyword>
<evidence type="ECO:0000256" key="6">
    <source>
        <dbReference type="ARBA" id="ARBA00022782"/>
    </source>
</evidence>
<gene>
    <name evidence="19" type="primary">LOC101063195</name>
</gene>
<evidence type="ECO:0000259" key="18">
    <source>
        <dbReference type="Pfam" id="PF02826"/>
    </source>
</evidence>
<evidence type="ECO:0000256" key="10">
    <source>
        <dbReference type="ARBA" id="ARBA00023027"/>
    </source>
</evidence>
<dbReference type="CDD" id="cd05299">
    <property type="entry name" value="CtBP_dh"/>
    <property type="match status" value="1"/>
</dbReference>
<dbReference type="Ensembl" id="ENSTRUT00000089891.1">
    <property type="protein sequence ID" value="ENSTRUP00000078038.1"/>
    <property type="gene ID" value="ENSTRUG00000025392.2"/>
</dbReference>
<dbReference type="GO" id="GO:0001221">
    <property type="term" value="F:transcription coregulator binding"/>
    <property type="evidence" value="ECO:0007669"/>
    <property type="project" value="TreeGrafter"/>
</dbReference>
<evidence type="ECO:0000256" key="7">
    <source>
        <dbReference type="ARBA" id="ARBA00023002"/>
    </source>
</evidence>
<evidence type="ECO:0000313" key="20">
    <source>
        <dbReference type="Proteomes" id="UP000005226"/>
    </source>
</evidence>
<accession>A0A674NWK7</accession>
<feature type="domain" description="D-isomer specific 2-hydroxyacid dehydrogenase catalytic" evidence="17">
    <location>
        <begin position="790"/>
        <end position="1104"/>
    </location>
</feature>
<dbReference type="InterPro" id="IPR036291">
    <property type="entry name" value="NAD(P)-bd_dom_sf"/>
</dbReference>
<reference evidence="19" key="2">
    <citation type="submission" date="2025-08" db="UniProtKB">
        <authorList>
            <consortium name="Ensembl"/>
        </authorList>
    </citation>
    <scope>IDENTIFICATION</scope>
</reference>
<feature type="region of interest" description="Disordered" evidence="16">
    <location>
        <begin position="357"/>
        <end position="440"/>
    </location>
</feature>
<sequence>MLVPNKQLGIGRSHSWDTLGGNEGQWDRAESVYEQQARVAGRRSSLSYVEGGGWYEPSPGVRPPDLDLKRDPYSYQEAVYGQVYTDRQDPRGLRKSSVPDLNLYERASMAHRGSIPHQDYYPQDPAMTPRPPEGFYRPEHQPPPPHPISRSGSHFGIAPGARAGWDQGQLGRTGPQVPVSPVHPPPTAHELTRAYREPGAVTAAKMSTDSQQRRPSRDASPAHYNVEHPRYANEAPPLTSQPVYTDINGRTSDPQQQGATCLVVDPASQGMIMRQETASPFSFQQQQQQQQIQLQQQQLQQQQLQQQQLQQHQLQQQQLQQQQLQQQQQMQEQQLQQQQIQQQQQLQQLPQQQLQQEPLQQHLQQQQALPAQPTMPASDPNLSVLAPLPAPPSMVQTAAVAPPAPAPVQPIQTSASPQVNPLSASLPPPPTAPQTPLPVEPKKIVDPEFLALLRNEGLSESTITSVIQQGFDSTSMLAVMEENDVRAVAPNLGQARVLSRLLQNCKRPIETPSATSQPQTPMRGRSNSFSHRSDVPHHHQHHSPHTPHMLNVDPQLMPPQTPGAIPSINSRMGEVMGRRPSSAPSQQLLEVSGGYPGQPPRTPGPYAGAIMPIHSRPMSAYASGITMPGMPMQGMQIMPQQMTGSMPAIAGSIHSMQGMPQQMPVSLPALPQPPQQVPKAYSTNYTVPMELMKRDRNLLPLSPMHSPHQSPQLMRKGSGSASDSALIPIVPAAQGQGQGSLVANQKLSRRTGPPVIVSTMASPDTSIRPQIMNGPMHPRPLVALLDGRDCTVEMPILKDLATVAFCDAQSTQEIHEKVLNEAVGAMMYHTITLTREDLEKFKALRIIIRIGSGYDNIDIKAAGELGIAVCNIPSAAVEETADSTLCHILNLYRRNTWLYQALREGTRVQSVEQIREVASGAARIRGETLGLIGFGRSGQAVAMRAKAFGFNVIFYDPYLQDGLERSLGVQRVYTLQDLLYQSDCVSLHCNLNEHNHHLINDFTIKQMRQGAFLVNSARGGLVDEKALAQALKEGRIRGAALDVHESEPFSFAQGPLKDAPNLICTPHTAWYSEQASLEMREAAATEIRRAITGRIPDSLRNCVNKEFFVTTAPWGMMEQQQPQVHQELNGATYRWEGGHPFKYRGWCPGGVPINYSLPPGTHPSQADSPRTASP</sequence>
<dbReference type="PROSITE" id="PS00671">
    <property type="entry name" value="D_2_HYDROXYACID_DH_3"/>
    <property type="match status" value="1"/>
</dbReference>
<dbReference type="GO" id="GO:0045202">
    <property type="term" value="C:synapse"/>
    <property type="evidence" value="ECO:0007669"/>
    <property type="project" value="UniProtKB-SubCell"/>
</dbReference>
<protein>
    <recommendedName>
        <fullName evidence="14">C-terminal-binding protein 2</fullName>
    </recommendedName>
</protein>
<evidence type="ECO:0000256" key="1">
    <source>
        <dbReference type="ARBA" id="ARBA00004123"/>
    </source>
</evidence>
<dbReference type="InterPro" id="IPR029753">
    <property type="entry name" value="D-isomer_DH_CS"/>
</dbReference>
<dbReference type="GO" id="GO:0003714">
    <property type="term" value="F:transcription corepressor activity"/>
    <property type="evidence" value="ECO:0007669"/>
    <property type="project" value="InterPro"/>
</dbReference>
<keyword evidence="10" id="KW-0520">NAD</keyword>
<feature type="compositionally biased region" description="Polar residues" evidence="16">
    <location>
        <begin position="512"/>
        <end position="529"/>
    </location>
</feature>
<proteinExistence type="inferred from homology"/>
<evidence type="ECO:0000259" key="17">
    <source>
        <dbReference type="Pfam" id="PF00389"/>
    </source>
</evidence>
<evidence type="ECO:0000256" key="8">
    <source>
        <dbReference type="ARBA" id="ARBA00023015"/>
    </source>
</evidence>
<feature type="region of interest" description="Disordered" evidence="16">
    <location>
        <begin position="110"/>
        <end position="189"/>
    </location>
</feature>
<evidence type="ECO:0000256" key="9">
    <source>
        <dbReference type="ARBA" id="ARBA00023018"/>
    </source>
</evidence>
<comment type="subcellular location">
    <subcellularLocation>
        <location evidence="1">Nucleus</location>
    </subcellularLocation>
    <subcellularLocation>
        <location evidence="13">Synapse</location>
    </subcellularLocation>
</comment>
<dbReference type="InterPro" id="IPR051638">
    <property type="entry name" value="CTBP_dehydrogenase"/>
</dbReference>
<dbReference type="GO" id="GO:0003713">
    <property type="term" value="F:transcription coactivator activity"/>
    <property type="evidence" value="ECO:0007669"/>
    <property type="project" value="TreeGrafter"/>
</dbReference>
<feature type="compositionally biased region" description="Pro residues" evidence="16">
    <location>
        <begin position="426"/>
        <end position="439"/>
    </location>
</feature>